<evidence type="ECO:0000256" key="1">
    <source>
        <dbReference type="RuleBase" id="RU365073"/>
    </source>
</evidence>
<evidence type="ECO:0000313" key="2">
    <source>
        <dbReference type="Proteomes" id="UP000887574"/>
    </source>
</evidence>
<dbReference type="AlphaFoldDB" id="A0A915D111"/>
<dbReference type="InterPro" id="IPR011502">
    <property type="entry name" value="Nucleoporin_Nup85"/>
</dbReference>
<keyword evidence="1" id="KW-0906">Nuclear pore complex</keyword>
<proteinExistence type="inferred from homology"/>
<name>A0A915D111_9BILA</name>
<comment type="function">
    <text evidence="1">Functions as a component of the nuclear pore complex (NPC).</text>
</comment>
<dbReference type="GO" id="GO:0031965">
    <property type="term" value="C:nuclear membrane"/>
    <property type="evidence" value="ECO:0007669"/>
    <property type="project" value="UniProtKB-UniRule"/>
</dbReference>
<reference evidence="3" key="1">
    <citation type="submission" date="2022-11" db="UniProtKB">
        <authorList>
            <consortium name="WormBaseParasite"/>
        </authorList>
    </citation>
    <scope>IDENTIFICATION</scope>
</reference>
<evidence type="ECO:0000313" key="3">
    <source>
        <dbReference type="WBParaSite" id="jg14411"/>
    </source>
</evidence>
<dbReference type="GO" id="GO:0051028">
    <property type="term" value="P:mRNA transport"/>
    <property type="evidence" value="ECO:0007669"/>
    <property type="project" value="UniProtKB-KW"/>
</dbReference>
<keyword evidence="1" id="KW-0811">Translocation</keyword>
<comment type="subcellular location">
    <subcellularLocation>
        <location evidence="1">Nucleus</location>
        <location evidence="1">Nuclear pore complex</location>
    </subcellularLocation>
</comment>
<keyword evidence="2" id="KW-1185">Reference proteome</keyword>
<keyword evidence="1" id="KW-0539">Nucleus</keyword>
<keyword evidence="1" id="KW-0813">Transport</keyword>
<comment type="similarity">
    <text evidence="1">Belongs to the nucleoporin Nup85 family.</text>
</comment>
<dbReference type="GO" id="GO:0005643">
    <property type="term" value="C:nuclear pore"/>
    <property type="evidence" value="ECO:0007669"/>
    <property type="project" value="UniProtKB-SubCell"/>
</dbReference>
<dbReference type="Pfam" id="PF07575">
    <property type="entry name" value="Nucleopor_Nup85"/>
    <property type="match status" value="1"/>
</dbReference>
<dbReference type="GO" id="GO:0015031">
    <property type="term" value="P:protein transport"/>
    <property type="evidence" value="ECO:0007669"/>
    <property type="project" value="UniProtKB-KW"/>
</dbReference>
<sequence length="170" mass="19376">MKFLREKEWSTSLGWALRNGSHELIDQVSHKVLINADPECIAQMRIFDAMSDTFLTTPELVLLYKFYTFKRHAVRGELKEAVADLHQLFIDNSSPAEFHAILFEEMIKMLSATLGNGYGGDIQLPNLDKNAILDMFRAISLFQKFQSIRTGGYPPSKDVNLTVKTKSMIF</sequence>
<accession>A0A915D111</accession>
<protein>
    <recommendedName>
        <fullName evidence="1">Nuclear pore complex protein Nup85</fullName>
    </recommendedName>
</protein>
<dbReference type="Proteomes" id="UP000887574">
    <property type="component" value="Unplaced"/>
</dbReference>
<dbReference type="WBParaSite" id="jg14411">
    <property type="protein sequence ID" value="jg14411"/>
    <property type="gene ID" value="jg14411"/>
</dbReference>
<keyword evidence="1" id="KW-0472">Membrane</keyword>
<keyword evidence="1" id="KW-0509">mRNA transport</keyword>
<comment type="subunit">
    <text evidence="1">Component of the nuclear pore complex (NPC).</text>
</comment>
<keyword evidence="1" id="KW-0653">Protein transport</keyword>
<organism evidence="2 3">
    <name type="scientific">Ditylenchus dipsaci</name>
    <dbReference type="NCBI Taxonomy" id="166011"/>
    <lineage>
        <taxon>Eukaryota</taxon>
        <taxon>Metazoa</taxon>
        <taxon>Ecdysozoa</taxon>
        <taxon>Nematoda</taxon>
        <taxon>Chromadorea</taxon>
        <taxon>Rhabditida</taxon>
        <taxon>Tylenchina</taxon>
        <taxon>Tylenchomorpha</taxon>
        <taxon>Sphaerularioidea</taxon>
        <taxon>Anguinidae</taxon>
        <taxon>Anguininae</taxon>
        <taxon>Ditylenchus</taxon>
    </lineage>
</organism>